<organism evidence="3 4">
    <name type="scientific">Methylobacterium frigidaeris</name>
    <dbReference type="NCBI Taxonomy" id="2038277"/>
    <lineage>
        <taxon>Bacteria</taxon>
        <taxon>Pseudomonadati</taxon>
        <taxon>Pseudomonadota</taxon>
        <taxon>Alphaproteobacteria</taxon>
        <taxon>Hyphomicrobiales</taxon>
        <taxon>Methylobacteriaceae</taxon>
        <taxon>Methylobacterium</taxon>
    </lineage>
</organism>
<keyword evidence="4" id="KW-1185">Reference proteome</keyword>
<keyword evidence="2" id="KW-0732">Signal</keyword>
<feature type="chain" id="PRO_5041449825" description="Porin" evidence="2">
    <location>
        <begin position="31"/>
        <end position="96"/>
    </location>
</feature>
<proteinExistence type="predicted"/>
<dbReference type="EMBL" id="BPQJ01000030">
    <property type="protein sequence ID" value="GJD64843.1"/>
    <property type="molecule type" value="Genomic_DNA"/>
</dbReference>
<evidence type="ECO:0000313" key="3">
    <source>
        <dbReference type="EMBL" id="GJD64843.1"/>
    </source>
</evidence>
<feature type="region of interest" description="Disordered" evidence="1">
    <location>
        <begin position="29"/>
        <end position="56"/>
    </location>
</feature>
<accession>A0AA37HFJ0</accession>
<reference evidence="3" key="1">
    <citation type="journal article" date="2016" name="Front. Microbiol.">
        <title>Genome Sequence of the Piezophilic, Mesophilic Sulfate-Reducing Bacterium Desulfovibrio indicus J2T.</title>
        <authorList>
            <person name="Cao J."/>
            <person name="Maignien L."/>
            <person name="Shao Z."/>
            <person name="Alain K."/>
            <person name="Jebbar M."/>
        </authorList>
    </citation>
    <scope>NUCLEOTIDE SEQUENCE</scope>
    <source>
        <strain evidence="3">JCM 32048</strain>
    </source>
</reference>
<evidence type="ECO:0008006" key="5">
    <source>
        <dbReference type="Google" id="ProtNLM"/>
    </source>
</evidence>
<sequence length="96" mass="10134">MAPTRPGARLVTARLLAALVLMAAALPASAAERGTRMPRLCPQDAPPGVRLPDRPDCREVPPAAVRATAPGFIDLGNDTSLRVSGRAAYEVGYTRR</sequence>
<name>A0AA37HFJ0_9HYPH</name>
<dbReference type="AlphaFoldDB" id="A0AA37HFJ0"/>
<feature type="signal peptide" evidence="2">
    <location>
        <begin position="1"/>
        <end position="30"/>
    </location>
</feature>
<reference evidence="3" key="2">
    <citation type="submission" date="2021-08" db="EMBL/GenBank/DDBJ databases">
        <authorList>
            <person name="Tani A."/>
            <person name="Ola A."/>
            <person name="Ogura Y."/>
            <person name="Katsura K."/>
            <person name="Hayashi T."/>
        </authorList>
    </citation>
    <scope>NUCLEOTIDE SEQUENCE</scope>
    <source>
        <strain evidence="3">JCM 32048</strain>
    </source>
</reference>
<evidence type="ECO:0000256" key="1">
    <source>
        <dbReference type="SAM" id="MobiDB-lite"/>
    </source>
</evidence>
<dbReference type="Proteomes" id="UP001055286">
    <property type="component" value="Unassembled WGS sequence"/>
</dbReference>
<comment type="caution">
    <text evidence="3">The sequence shown here is derived from an EMBL/GenBank/DDBJ whole genome shotgun (WGS) entry which is preliminary data.</text>
</comment>
<gene>
    <name evidence="3" type="ORF">MPEAHAMD_5028</name>
</gene>
<evidence type="ECO:0000313" key="4">
    <source>
        <dbReference type="Proteomes" id="UP001055286"/>
    </source>
</evidence>
<evidence type="ECO:0000256" key="2">
    <source>
        <dbReference type="SAM" id="SignalP"/>
    </source>
</evidence>
<protein>
    <recommendedName>
        <fullName evidence="5">Porin</fullName>
    </recommendedName>
</protein>